<dbReference type="AlphaFoldDB" id="B1L412"/>
<protein>
    <submittedName>
        <fullName evidence="1">Uncharacterized protein</fullName>
    </submittedName>
</protein>
<evidence type="ECO:0000313" key="2">
    <source>
        <dbReference type="Proteomes" id="UP000001686"/>
    </source>
</evidence>
<dbReference type="EnsemblBacteria" id="ACB07191">
    <property type="protein sequence ID" value="ACB07191"/>
    <property type="gene ID" value="Kcr_0438"/>
</dbReference>
<dbReference type="GeneID" id="6093722"/>
<dbReference type="OrthoDB" id="386016at2157"/>
<sequence>MKKRSDETECSKEILEIIEENMEDPECGPLMEIVDHMREEEAKVRGGLKVERLLARRIDQLANGNFKHKYCPSDWVKKGKKFDYFLLIEVKGKRISAFMWSVNV</sequence>
<organism evidence="1 2">
    <name type="scientific">Korarchaeum cryptofilum (strain OPF8)</name>
    <dbReference type="NCBI Taxonomy" id="374847"/>
    <lineage>
        <taxon>Archaea</taxon>
        <taxon>Thermoproteota</taxon>
        <taxon>Candidatus Korarchaeia</taxon>
        <taxon>Candidatus Korarchaeales</taxon>
        <taxon>Candidatus Korarchaeaceae</taxon>
        <taxon>Candidatus Korarchaeum</taxon>
    </lineage>
</organism>
<dbReference type="EMBL" id="CP000968">
    <property type="protein sequence ID" value="ACB07191.1"/>
    <property type="molecule type" value="Genomic_DNA"/>
</dbReference>
<reference evidence="1 2" key="1">
    <citation type="journal article" date="2008" name="Proc. Natl. Acad. Sci. U.S.A.">
        <title>A korarchaeal genome reveals new insights into the evolution of the Archaea.</title>
        <authorList>
            <person name="Elkins J.G."/>
            <person name="Podar M."/>
            <person name="Graham D.E."/>
            <person name="Makarova K.S."/>
            <person name="Wolf Y."/>
            <person name="Randau L."/>
            <person name="Hedlund B.P."/>
            <person name="Brochier-Armanet C."/>
            <person name="Kunin V."/>
            <person name="Anderson I."/>
            <person name="Lapidus A."/>
            <person name="Goltsman E."/>
            <person name="Barry K."/>
            <person name="Koonin E.V."/>
            <person name="Hugenholtz P."/>
            <person name="Kyrpides N."/>
            <person name="Wanner G."/>
            <person name="Richardson P."/>
            <person name="Keller M."/>
            <person name="Stetter K.O."/>
        </authorList>
    </citation>
    <scope>NUCLEOTIDE SEQUENCE [LARGE SCALE GENOMIC DNA]</scope>
    <source>
        <strain evidence="2">OPF8</strain>
    </source>
</reference>
<name>B1L412_KORCO</name>
<accession>B1L412</accession>
<gene>
    <name evidence="1" type="ordered locus">Kcr_0438</name>
</gene>
<proteinExistence type="predicted"/>
<dbReference type="Proteomes" id="UP000001686">
    <property type="component" value="Chromosome"/>
</dbReference>
<dbReference type="STRING" id="374847.Kcr_0438"/>
<keyword evidence="2" id="KW-1185">Reference proteome</keyword>
<dbReference type="KEGG" id="kcr:Kcr_0438"/>
<dbReference type="RefSeq" id="WP_012309088.1">
    <property type="nucleotide sequence ID" value="NC_010482.1"/>
</dbReference>
<evidence type="ECO:0000313" key="1">
    <source>
        <dbReference type="EMBL" id="ACB07191.1"/>
    </source>
</evidence>
<dbReference type="HOGENOM" id="CLU_2243810_0_0_2"/>
<dbReference type="InParanoid" id="B1L412"/>